<organism evidence="14 15">
    <name type="scientific">Thorsellia kenyensis</name>
    <dbReference type="NCBI Taxonomy" id="1549888"/>
    <lineage>
        <taxon>Bacteria</taxon>
        <taxon>Pseudomonadati</taxon>
        <taxon>Pseudomonadota</taxon>
        <taxon>Gammaproteobacteria</taxon>
        <taxon>Enterobacterales</taxon>
        <taxon>Thorselliaceae</taxon>
        <taxon>Thorsellia</taxon>
    </lineage>
</organism>
<dbReference type="EMBL" id="JBHLXE010000048">
    <property type="protein sequence ID" value="MFC0179437.1"/>
    <property type="molecule type" value="Genomic_DNA"/>
</dbReference>
<dbReference type="PANTHER" id="PTHR30478:SF0">
    <property type="entry name" value="BETA SLIDING CLAMP"/>
    <property type="match status" value="1"/>
</dbReference>
<dbReference type="InterPro" id="IPR022634">
    <property type="entry name" value="DNA_polIII_beta_N"/>
</dbReference>
<dbReference type="GO" id="GO:0003887">
    <property type="term" value="F:DNA-directed DNA polymerase activity"/>
    <property type="evidence" value="ECO:0007669"/>
    <property type="project" value="UniProtKB-EC"/>
</dbReference>
<feature type="domain" description="DNA polymerase III beta sliding clamp central" evidence="12">
    <location>
        <begin position="129"/>
        <end position="243"/>
    </location>
</feature>
<dbReference type="SMART" id="SM00480">
    <property type="entry name" value="POL3Bc"/>
    <property type="match status" value="1"/>
</dbReference>
<keyword evidence="15" id="KW-1185">Reference proteome</keyword>
<dbReference type="PIRSF" id="PIRSF000804">
    <property type="entry name" value="DNA_pol_III_b"/>
    <property type="match status" value="1"/>
</dbReference>
<dbReference type="Pfam" id="PF02767">
    <property type="entry name" value="DNA_pol3_beta_2"/>
    <property type="match status" value="1"/>
</dbReference>
<dbReference type="PANTHER" id="PTHR30478">
    <property type="entry name" value="DNA POLYMERASE III SUBUNIT BETA"/>
    <property type="match status" value="1"/>
</dbReference>
<dbReference type="Gene3D" id="3.10.150.10">
    <property type="entry name" value="DNA Polymerase III, subunit A, domain 2"/>
    <property type="match status" value="1"/>
</dbReference>
<dbReference type="InterPro" id="IPR022635">
    <property type="entry name" value="DNA_polIII_beta_C"/>
</dbReference>
<reference evidence="14 15" key="1">
    <citation type="submission" date="2024-09" db="EMBL/GenBank/DDBJ databases">
        <authorList>
            <person name="Sun Q."/>
            <person name="Mori K."/>
        </authorList>
    </citation>
    <scope>NUCLEOTIDE SEQUENCE [LARGE SCALE GENOMIC DNA]</scope>
    <source>
        <strain evidence="14 15">CCM 8545</strain>
    </source>
</reference>
<evidence type="ECO:0000313" key="15">
    <source>
        <dbReference type="Proteomes" id="UP001589758"/>
    </source>
</evidence>
<keyword evidence="8 10" id="KW-0239">DNA-directed DNA polymerase</keyword>
<evidence type="ECO:0000256" key="8">
    <source>
        <dbReference type="ARBA" id="ARBA00022932"/>
    </source>
</evidence>
<dbReference type="Pfam" id="PF00712">
    <property type="entry name" value="DNA_pol3_beta"/>
    <property type="match status" value="1"/>
</dbReference>
<dbReference type="RefSeq" id="WP_385876539.1">
    <property type="nucleotide sequence ID" value="NZ_JBHLXE010000048.1"/>
</dbReference>
<sequence>MKITINRELILKPLQLVNNCIQTKHQMPILSNVLIKVKNNELILIGTDLEIEMLSKVTLNEFCEEAAITVPAKKLLDIIRAFPNGVDITFKHDKDRVSISSGKSRYQLNTLRAEDFPNLKEFDSISSFEIPQITLKQLIDSTQFSMAQQDIRFYLNGLLLEIDASHIRTVATDGHRLALSEKLIEEPIAPQSVIIPRKSILELIKLLDTCETKVSLKINQGNLEANFGDTIFTTKLIDGKYPDYRRTLPRAPDKVFSVDTETIKQAFIRANVLSTDRYKGVRLILSLNQAVIQTNNPEHEEAEEILDVDYAGPDIEIGLNIVYLLDVLNTIKTGETIFHLTDSVSSVLITDKFDDKAKYVIMPMRL</sequence>
<evidence type="ECO:0000256" key="7">
    <source>
        <dbReference type="ARBA" id="ARBA00022705"/>
    </source>
</evidence>
<feature type="domain" description="DNA polymerase III beta sliding clamp C-terminal" evidence="13">
    <location>
        <begin position="245"/>
        <end position="365"/>
    </location>
</feature>
<dbReference type="InterPro" id="IPR022637">
    <property type="entry name" value="DNA_polIII_beta_cen"/>
</dbReference>
<dbReference type="CDD" id="cd00140">
    <property type="entry name" value="beta_clamp"/>
    <property type="match status" value="1"/>
</dbReference>
<comment type="subcellular location">
    <subcellularLocation>
        <location evidence="1 10">Cytoplasm</location>
    </subcellularLocation>
</comment>
<evidence type="ECO:0000256" key="6">
    <source>
        <dbReference type="ARBA" id="ARBA00022695"/>
    </source>
</evidence>
<dbReference type="Pfam" id="PF02768">
    <property type="entry name" value="DNA_pol3_beta_3"/>
    <property type="match status" value="1"/>
</dbReference>
<protein>
    <recommendedName>
        <fullName evidence="3 10">Beta sliding clamp</fullName>
    </recommendedName>
</protein>
<comment type="similarity">
    <text evidence="2 10">Belongs to the beta sliding clamp family.</text>
</comment>
<evidence type="ECO:0000256" key="2">
    <source>
        <dbReference type="ARBA" id="ARBA00010752"/>
    </source>
</evidence>
<gene>
    <name evidence="14" type="primary">dnaN</name>
    <name evidence="14" type="ORF">ACFFIT_04915</name>
</gene>
<evidence type="ECO:0000256" key="10">
    <source>
        <dbReference type="PIRNR" id="PIRNR000804"/>
    </source>
</evidence>
<keyword evidence="6 10" id="KW-0548">Nucleotidyltransferase</keyword>
<comment type="caution">
    <text evidence="14">The sequence shown here is derived from an EMBL/GenBank/DDBJ whole genome shotgun (WGS) entry which is preliminary data.</text>
</comment>
<dbReference type="InterPro" id="IPR001001">
    <property type="entry name" value="DNA_polIII_beta"/>
</dbReference>
<accession>A0ABV6C8Y3</accession>
<evidence type="ECO:0000259" key="12">
    <source>
        <dbReference type="Pfam" id="PF02767"/>
    </source>
</evidence>
<keyword evidence="9" id="KW-0238">DNA-binding</keyword>
<evidence type="ECO:0000313" key="14">
    <source>
        <dbReference type="EMBL" id="MFC0179437.1"/>
    </source>
</evidence>
<keyword evidence="7 10" id="KW-0235">DNA replication</keyword>
<keyword evidence="5 10" id="KW-0808">Transferase</keyword>
<evidence type="ECO:0000256" key="3">
    <source>
        <dbReference type="ARBA" id="ARBA00021035"/>
    </source>
</evidence>
<dbReference type="Gene3D" id="3.70.10.10">
    <property type="match status" value="1"/>
</dbReference>
<name>A0ABV6C8Y3_9GAMM</name>
<dbReference type="Proteomes" id="UP001589758">
    <property type="component" value="Unassembled WGS sequence"/>
</dbReference>
<comment type="subunit">
    <text evidence="10">Forms a ring-shaped head-to-tail homodimer around DNA.</text>
</comment>
<comment type="function">
    <text evidence="10">Confers DNA tethering and processivity to DNA polymerases and other proteins. Acts as a clamp, forming a ring around DNA (a reaction catalyzed by the clamp-loading complex) which diffuses in an ATP-independent manner freely and bidirectionally along dsDNA. Initially characterized for its ability to contact the catalytic subunit of DNA polymerase III (Pol III), a complex, multichain enzyme responsible for most of the replicative synthesis in bacteria; Pol III exhibits 3'-5' exonuclease proofreading activity. The beta chain is required for initiation of replication as well as for processivity of DNA replication.</text>
</comment>
<proteinExistence type="inferred from homology"/>
<dbReference type="NCBIfam" id="TIGR00663">
    <property type="entry name" value="dnan"/>
    <property type="match status" value="1"/>
</dbReference>
<evidence type="ECO:0000259" key="13">
    <source>
        <dbReference type="Pfam" id="PF02768"/>
    </source>
</evidence>
<evidence type="ECO:0000256" key="1">
    <source>
        <dbReference type="ARBA" id="ARBA00004496"/>
    </source>
</evidence>
<evidence type="ECO:0000256" key="9">
    <source>
        <dbReference type="ARBA" id="ARBA00023125"/>
    </source>
</evidence>
<dbReference type="InterPro" id="IPR046938">
    <property type="entry name" value="DNA_clamp_sf"/>
</dbReference>
<feature type="domain" description="DNA polymerase III beta sliding clamp N-terminal" evidence="11">
    <location>
        <begin position="1"/>
        <end position="119"/>
    </location>
</feature>
<evidence type="ECO:0000256" key="5">
    <source>
        <dbReference type="ARBA" id="ARBA00022679"/>
    </source>
</evidence>
<dbReference type="SUPFAM" id="SSF55979">
    <property type="entry name" value="DNA clamp"/>
    <property type="match status" value="3"/>
</dbReference>
<keyword evidence="4 10" id="KW-0963">Cytoplasm</keyword>
<evidence type="ECO:0000259" key="11">
    <source>
        <dbReference type="Pfam" id="PF00712"/>
    </source>
</evidence>
<evidence type="ECO:0000256" key="4">
    <source>
        <dbReference type="ARBA" id="ARBA00022490"/>
    </source>
</evidence>